<keyword evidence="1" id="KW-1133">Transmembrane helix</keyword>
<keyword evidence="1" id="KW-0812">Transmembrane</keyword>
<keyword evidence="1" id="KW-0472">Membrane</keyword>
<comment type="caution">
    <text evidence="2">The sequence shown here is derived from an EMBL/GenBank/DDBJ whole genome shotgun (WGS) entry which is preliminary data.</text>
</comment>
<reference evidence="2 3" key="1">
    <citation type="journal article" date="2016" name="Nat. Commun.">
        <title>Thousands of microbial genomes shed light on interconnected biogeochemical processes in an aquifer system.</title>
        <authorList>
            <person name="Anantharaman K."/>
            <person name="Brown C.T."/>
            <person name="Hug L.A."/>
            <person name="Sharon I."/>
            <person name="Castelle C.J."/>
            <person name="Probst A.J."/>
            <person name="Thomas B.C."/>
            <person name="Singh A."/>
            <person name="Wilkins M.J."/>
            <person name="Karaoz U."/>
            <person name="Brodie E.L."/>
            <person name="Williams K.H."/>
            <person name="Hubbard S.S."/>
            <person name="Banfield J.F."/>
        </authorList>
    </citation>
    <scope>NUCLEOTIDE SEQUENCE [LARGE SCALE GENOMIC DNA]</scope>
</reference>
<gene>
    <name evidence="2" type="ORF">A2774_03505</name>
</gene>
<evidence type="ECO:0000313" key="3">
    <source>
        <dbReference type="Proteomes" id="UP000177208"/>
    </source>
</evidence>
<dbReference type="AlphaFoldDB" id="A0A1F7G913"/>
<dbReference type="Proteomes" id="UP000177208">
    <property type="component" value="Unassembled WGS sequence"/>
</dbReference>
<proteinExistence type="predicted"/>
<dbReference type="EMBL" id="MFZG01000038">
    <property type="protein sequence ID" value="OGK15370.1"/>
    <property type="molecule type" value="Genomic_DNA"/>
</dbReference>
<sequence>MDTTQLLLTIVLTVTTVLLVAVGIQLIFILKEIRKTFSKINQIVENFEKVGMSVQHSFSEISGFVSGLKSVFKVIDFIHTKKSGKPKSNQT</sequence>
<name>A0A1F7G913_9BACT</name>
<protein>
    <recommendedName>
        <fullName evidence="4">DUF948 domain-containing protein</fullName>
    </recommendedName>
</protein>
<accession>A0A1F7G913</accession>
<evidence type="ECO:0008006" key="4">
    <source>
        <dbReference type="Google" id="ProtNLM"/>
    </source>
</evidence>
<organism evidence="2 3">
    <name type="scientific">Candidatus Roizmanbacteria bacterium RIFCSPHIGHO2_01_FULL_39_12c</name>
    <dbReference type="NCBI Taxonomy" id="1802031"/>
    <lineage>
        <taxon>Bacteria</taxon>
        <taxon>Candidatus Roizmaniibacteriota</taxon>
    </lineage>
</organism>
<feature type="transmembrane region" description="Helical" evidence="1">
    <location>
        <begin position="6"/>
        <end position="30"/>
    </location>
</feature>
<evidence type="ECO:0000256" key="1">
    <source>
        <dbReference type="SAM" id="Phobius"/>
    </source>
</evidence>
<evidence type="ECO:0000313" key="2">
    <source>
        <dbReference type="EMBL" id="OGK15370.1"/>
    </source>
</evidence>